<dbReference type="InterPro" id="IPR016897">
    <property type="entry name" value="SKP1"/>
</dbReference>
<dbReference type="InterPro" id="IPR016072">
    <property type="entry name" value="Skp1_comp_dimer"/>
</dbReference>
<dbReference type="STRING" id="7232.A0A484B082"/>
<evidence type="ECO:0000256" key="2">
    <source>
        <dbReference type="ARBA" id="ARBA00022786"/>
    </source>
</evidence>
<dbReference type="Pfam" id="PF03931">
    <property type="entry name" value="Skp1_POZ"/>
    <property type="match status" value="1"/>
</dbReference>
<dbReference type="FunFam" id="3.30.710.10:FF:000124">
    <property type="entry name" value="Protein CBG09126"/>
    <property type="match status" value="1"/>
</dbReference>
<keyword evidence="7" id="KW-1185">Reference proteome</keyword>
<dbReference type="CDD" id="cd18322">
    <property type="entry name" value="BTB_POZ_SKP1"/>
    <property type="match status" value="1"/>
</dbReference>
<comment type="caution">
    <text evidence="6">The sequence shown here is derived from an EMBL/GenBank/DDBJ whole genome shotgun (WGS) entry which is preliminary data.</text>
</comment>
<evidence type="ECO:0000313" key="7">
    <source>
        <dbReference type="Proteomes" id="UP000295192"/>
    </source>
</evidence>
<dbReference type="Pfam" id="PF01466">
    <property type="entry name" value="Skp1"/>
    <property type="match status" value="1"/>
</dbReference>
<dbReference type="PANTHER" id="PTHR11165">
    <property type="entry name" value="SKP1"/>
    <property type="match status" value="1"/>
</dbReference>
<dbReference type="InterPro" id="IPR016073">
    <property type="entry name" value="Skp1_comp_POZ"/>
</dbReference>
<dbReference type="PIRSF" id="PIRSF028729">
    <property type="entry name" value="E3_ubiquit_lig_SCF_Skp"/>
    <property type="match status" value="1"/>
</dbReference>
<comment type="pathway">
    <text evidence="3">Protein modification; protein ubiquitination.</text>
</comment>
<dbReference type="AlphaFoldDB" id="A0A484B082"/>
<comment type="similarity">
    <text evidence="1 3">Belongs to the SKP1 family.</text>
</comment>
<evidence type="ECO:0000256" key="3">
    <source>
        <dbReference type="PIRNR" id="PIRNR028729"/>
    </source>
</evidence>
<dbReference type="SUPFAM" id="SSF54695">
    <property type="entry name" value="POZ domain"/>
    <property type="match status" value="1"/>
</dbReference>
<feature type="domain" description="SKP1 component dimerisation" evidence="4">
    <location>
        <begin position="114"/>
        <end position="141"/>
    </location>
</feature>
<accession>A0A484B082</accession>
<dbReference type="SMART" id="SM00512">
    <property type="entry name" value="Skp1"/>
    <property type="match status" value="1"/>
</dbReference>
<dbReference type="InterPro" id="IPR001232">
    <property type="entry name" value="SKP1-like"/>
</dbReference>
<dbReference type="OMA" id="ANMIKGH"/>
<evidence type="ECO:0000259" key="4">
    <source>
        <dbReference type="Pfam" id="PF01466"/>
    </source>
</evidence>
<evidence type="ECO:0000313" key="6">
    <source>
        <dbReference type="EMBL" id="TDG42269.1"/>
    </source>
</evidence>
<dbReference type="Gene3D" id="3.30.710.10">
    <property type="entry name" value="Potassium Channel Kv1.1, Chain A"/>
    <property type="match status" value="1"/>
</dbReference>
<feature type="domain" description="SKP1 component POZ" evidence="5">
    <location>
        <begin position="4"/>
        <end position="66"/>
    </location>
</feature>
<reference evidence="6 7" key="1">
    <citation type="journal article" date="2019" name="J. Hered.">
        <title>An Improved Genome Assembly for Drosophila navojoa, the Basal Species in the mojavensis Cluster.</title>
        <authorList>
            <person name="Vanderlinde T."/>
            <person name="Dupim E.G."/>
            <person name="Nazario-Yepiz N.O."/>
            <person name="Carvalho A.B."/>
        </authorList>
    </citation>
    <scope>NUCLEOTIDE SEQUENCE [LARGE SCALE GENOMIC DNA]</scope>
    <source>
        <strain evidence="6">Navoj_Jal97</strain>
        <tissue evidence="6">Whole organism</tissue>
    </source>
</reference>
<organism evidence="6 7">
    <name type="scientific">Drosophila navojoa</name>
    <name type="common">Fruit fly</name>
    <dbReference type="NCBI Taxonomy" id="7232"/>
    <lineage>
        <taxon>Eukaryota</taxon>
        <taxon>Metazoa</taxon>
        <taxon>Ecdysozoa</taxon>
        <taxon>Arthropoda</taxon>
        <taxon>Hexapoda</taxon>
        <taxon>Insecta</taxon>
        <taxon>Pterygota</taxon>
        <taxon>Neoptera</taxon>
        <taxon>Endopterygota</taxon>
        <taxon>Diptera</taxon>
        <taxon>Brachycera</taxon>
        <taxon>Muscomorpha</taxon>
        <taxon>Ephydroidea</taxon>
        <taxon>Drosophilidae</taxon>
        <taxon>Drosophila</taxon>
    </lineage>
</organism>
<evidence type="ECO:0008006" key="8">
    <source>
        <dbReference type="Google" id="ProtNLM"/>
    </source>
</evidence>
<dbReference type="Proteomes" id="UP000295192">
    <property type="component" value="Unassembled WGS sequence"/>
</dbReference>
<dbReference type="EMBL" id="LSRL02000254">
    <property type="protein sequence ID" value="TDG42269.1"/>
    <property type="molecule type" value="Genomic_DNA"/>
</dbReference>
<dbReference type="OrthoDB" id="2342932at2759"/>
<sequence length="150" mass="16911">MERIKLESSEGEIFETDVQTAKCSMVLKTMLEDCCLDKADDSVVSLSNVSSNTLRYVLFWAEHHKNDDPPTDDDAMPEPAAGSISPWDMEFISKVDQSMLFQLMLAAHYLDMRGLMDLTCRAVALMINNKSPAEIRQIFNIHPQPLDNGE</sequence>
<dbReference type="GO" id="GO:0016567">
    <property type="term" value="P:protein ubiquitination"/>
    <property type="evidence" value="ECO:0007669"/>
    <property type="project" value="UniProtKB-UniPathway"/>
</dbReference>
<dbReference type="UniPathway" id="UPA00143"/>
<dbReference type="InterPro" id="IPR011333">
    <property type="entry name" value="SKP1/BTB/POZ_sf"/>
</dbReference>
<name>A0A484B082_DRONA</name>
<evidence type="ECO:0000256" key="1">
    <source>
        <dbReference type="ARBA" id="ARBA00009993"/>
    </source>
</evidence>
<dbReference type="InterPro" id="IPR036296">
    <property type="entry name" value="SKP1-like_dim_sf"/>
</dbReference>
<evidence type="ECO:0000259" key="5">
    <source>
        <dbReference type="Pfam" id="PF03931"/>
    </source>
</evidence>
<keyword evidence="2 3" id="KW-0833">Ubl conjugation pathway</keyword>
<dbReference type="SUPFAM" id="SSF81382">
    <property type="entry name" value="Skp1 dimerisation domain-like"/>
    <property type="match status" value="1"/>
</dbReference>
<proteinExistence type="inferred from homology"/>
<dbReference type="GO" id="GO:0006511">
    <property type="term" value="P:ubiquitin-dependent protein catabolic process"/>
    <property type="evidence" value="ECO:0007669"/>
    <property type="project" value="InterPro"/>
</dbReference>
<protein>
    <recommendedName>
        <fullName evidence="8">SKP1 component POZ domain-containing protein</fullName>
    </recommendedName>
</protein>
<gene>
    <name evidence="6" type="ORF">AWZ03_011306</name>
</gene>